<dbReference type="EMBL" id="FNXY01000001">
    <property type="protein sequence ID" value="SEI38206.1"/>
    <property type="molecule type" value="Genomic_DNA"/>
</dbReference>
<keyword evidence="1" id="KW-1133">Transmembrane helix</keyword>
<dbReference type="Gene3D" id="1.10.390.10">
    <property type="entry name" value="Neutral Protease Domain 2"/>
    <property type="match status" value="1"/>
</dbReference>
<feature type="transmembrane region" description="Helical" evidence="1">
    <location>
        <begin position="235"/>
        <end position="257"/>
    </location>
</feature>
<proteinExistence type="predicted"/>
<dbReference type="GO" id="GO:0043171">
    <property type="term" value="P:peptide catabolic process"/>
    <property type="evidence" value="ECO:0007669"/>
    <property type="project" value="TreeGrafter"/>
</dbReference>
<organism evidence="3 4">
    <name type="scientific">Dyadobacter koreensis</name>
    <dbReference type="NCBI Taxonomy" id="408657"/>
    <lineage>
        <taxon>Bacteria</taxon>
        <taxon>Pseudomonadati</taxon>
        <taxon>Bacteroidota</taxon>
        <taxon>Cytophagia</taxon>
        <taxon>Cytophagales</taxon>
        <taxon>Spirosomataceae</taxon>
        <taxon>Dyadobacter</taxon>
    </lineage>
</organism>
<evidence type="ECO:0000313" key="3">
    <source>
        <dbReference type="EMBL" id="SEI38206.1"/>
    </source>
</evidence>
<evidence type="ECO:0000313" key="4">
    <source>
        <dbReference type="Proteomes" id="UP000199532"/>
    </source>
</evidence>
<dbReference type="GO" id="GO:0005615">
    <property type="term" value="C:extracellular space"/>
    <property type="evidence" value="ECO:0007669"/>
    <property type="project" value="TreeGrafter"/>
</dbReference>
<dbReference type="GO" id="GO:0005737">
    <property type="term" value="C:cytoplasm"/>
    <property type="evidence" value="ECO:0007669"/>
    <property type="project" value="TreeGrafter"/>
</dbReference>
<feature type="transmembrane region" description="Helical" evidence="1">
    <location>
        <begin position="351"/>
        <end position="376"/>
    </location>
</feature>
<dbReference type="InterPro" id="IPR050344">
    <property type="entry name" value="Peptidase_M1_aminopeptidases"/>
</dbReference>
<feature type="transmembrane region" description="Helical" evidence="1">
    <location>
        <begin position="475"/>
        <end position="492"/>
    </location>
</feature>
<gene>
    <name evidence="3" type="ORF">SAMN04487995_0228</name>
</gene>
<feature type="transmembrane region" description="Helical" evidence="1">
    <location>
        <begin position="440"/>
        <end position="463"/>
    </location>
</feature>
<dbReference type="Pfam" id="PF01433">
    <property type="entry name" value="Peptidase_M1"/>
    <property type="match status" value="1"/>
</dbReference>
<feature type="transmembrane region" description="Helical" evidence="1">
    <location>
        <begin position="322"/>
        <end position="339"/>
    </location>
</feature>
<feature type="transmembrane region" description="Helical" evidence="1">
    <location>
        <begin position="138"/>
        <end position="164"/>
    </location>
</feature>
<dbReference type="GO" id="GO:0016020">
    <property type="term" value="C:membrane"/>
    <property type="evidence" value="ECO:0007669"/>
    <property type="project" value="TreeGrafter"/>
</dbReference>
<accession>A0A1H6Q8M8</accession>
<name>A0A1H6Q8M8_9BACT</name>
<dbReference type="GO" id="GO:0070006">
    <property type="term" value="F:metalloaminopeptidase activity"/>
    <property type="evidence" value="ECO:0007669"/>
    <property type="project" value="TreeGrafter"/>
</dbReference>
<dbReference type="InterPro" id="IPR027268">
    <property type="entry name" value="Peptidase_M4/M1_CTD_sf"/>
</dbReference>
<evidence type="ECO:0000259" key="2">
    <source>
        <dbReference type="Pfam" id="PF01433"/>
    </source>
</evidence>
<feature type="transmembrane region" description="Helical" evidence="1">
    <location>
        <begin position="523"/>
        <end position="542"/>
    </location>
</feature>
<sequence length="1175" mass="132042">MMLNLLGFEMRYHFRQTVFQALCALFFCLGILMPHGSFGGPQIDKNGPYVINFIVCLLSIFLLFVSALCCANVVLRDKSHQTDALIYSTGVSKSLYLGIRFSGLLLSVSLVICTAVAGILIGSFGIPALPKTDFQLQYYLHPLVMFGLPNAFFCSSLICAVALLTQNVSAVYVSAVLLFILYFTVSILGNSPLMATSALKSGGPGLWSVLADPFGLTTFFSEVKSWPATRRNQDLFPITGALLANRLGWSCIALLAIRFSFSRFTFSPVSVKLPQTTQIVSVSSKEEIYSPVGVKSFGIRYYISAMRSQLRIEIETLFKQKLFLVLVALWVFLYAVEVHENLLHGPYDIRFFATTALVIEQLLPVRMALILLVFYASELIHREHASGMHAIVFSAPVPNAVLFLTKILALSAVITVLISCNIITGIAYQLSSNDSQISLLAYASLFFYSGFQLFLFVFFIFFIQTIVPNKYLSMMLSLVVTGLCIFGKMLGIENPLLRFGSAPEPFYTVINGFGHYAYSFHGYMLYWTFLASLLGLLTARLWPDGRHDTFCRRIRAGLRLWNAGTKITALLCLLLLICTGFYITQKSSGTALGRDNKNDVQWQKRYEQKYKAHAAAMQPVITAVKISTDIYPDEQTYSVSGKYTVKNKSASVICMLWVGVDPSVNLINLQIAGAVLTRSDKAFKQYFYQLEKPLLPGAETTLNFSLRADRSGFKRFDSENAVVSNGSYVELEKFLPFFGYNERFELDDPQIREKCGLTSWTFPSVIGDQYNQVDFENTISTAAGQQVVSVGHLKKSWKIAKRSYFYYKTTRPISFMFAVSSMRYALRKEIQNGVTYQIYYQPGQSQNLPAMMQAMKDAVRYGNAQFSPYPFKQITLAEIPAYRGAATAYPGVIFASEKYNFLVDAKDASRLNFVYLTAVHETAHQWWANKISPQDGPGSALLTESLAKYTEAIVAEKRVGKIKLSRYLRSDNELYFSLRNSSGHKELPLYKTWGQPYVHYQKGGLALYAIKECLGEERINRALAALIDRHAFPNQKPSAEDLINELTRNATPFEKTLIENHLKKVVVYDNRIQVLSRKSIGNGQIRLKLLVSVYKTDETQEKPKKMNTDDLVDVAIFGVGSSQGTSGKPIYFRKYHFNRPQTVIEVVVGKEPKVVEIDPYSYMLDSDHDNNFATF</sequence>
<keyword evidence="1" id="KW-0812">Transmembrane</keyword>
<dbReference type="OrthoDB" id="100605at2"/>
<keyword evidence="1" id="KW-0472">Membrane</keyword>
<evidence type="ECO:0000256" key="1">
    <source>
        <dbReference type="SAM" id="Phobius"/>
    </source>
</evidence>
<dbReference type="GO" id="GO:0008270">
    <property type="term" value="F:zinc ion binding"/>
    <property type="evidence" value="ECO:0007669"/>
    <property type="project" value="InterPro"/>
</dbReference>
<feature type="domain" description="Peptidase M1 membrane alanine aminopeptidase" evidence="2">
    <location>
        <begin position="860"/>
        <end position="1049"/>
    </location>
</feature>
<dbReference type="Proteomes" id="UP000199532">
    <property type="component" value="Unassembled WGS sequence"/>
</dbReference>
<protein>
    <submittedName>
        <fullName evidence="3">ABC-2 family transporter protein</fullName>
    </submittedName>
</protein>
<feature type="transmembrane region" description="Helical" evidence="1">
    <location>
        <begin position="407"/>
        <end position="428"/>
    </location>
</feature>
<dbReference type="SUPFAM" id="SSF55486">
    <property type="entry name" value="Metalloproteases ('zincins'), catalytic domain"/>
    <property type="match status" value="1"/>
</dbReference>
<feature type="transmembrane region" description="Helical" evidence="1">
    <location>
        <begin position="563"/>
        <end position="583"/>
    </location>
</feature>
<keyword evidence="4" id="KW-1185">Reference proteome</keyword>
<dbReference type="PANTHER" id="PTHR11533">
    <property type="entry name" value="PROTEASE M1 ZINC METALLOPROTEASE"/>
    <property type="match status" value="1"/>
</dbReference>
<dbReference type="PANTHER" id="PTHR11533:SF174">
    <property type="entry name" value="PUROMYCIN-SENSITIVE AMINOPEPTIDASE-RELATED"/>
    <property type="match status" value="1"/>
</dbReference>
<dbReference type="GO" id="GO:0042277">
    <property type="term" value="F:peptide binding"/>
    <property type="evidence" value="ECO:0007669"/>
    <property type="project" value="TreeGrafter"/>
</dbReference>
<dbReference type="STRING" id="408657.SAMN04487995_0228"/>
<feature type="transmembrane region" description="Helical" evidence="1">
    <location>
        <begin position="171"/>
        <end position="189"/>
    </location>
</feature>
<dbReference type="AlphaFoldDB" id="A0A1H6Q8M8"/>
<feature type="transmembrane region" description="Helical" evidence="1">
    <location>
        <begin position="103"/>
        <end position="126"/>
    </location>
</feature>
<feature type="transmembrane region" description="Helical" evidence="1">
    <location>
        <begin position="49"/>
        <end position="75"/>
    </location>
</feature>
<reference evidence="3 4" key="1">
    <citation type="submission" date="2016-10" db="EMBL/GenBank/DDBJ databases">
        <authorList>
            <person name="de Groot N.N."/>
        </authorList>
    </citation>
    <scope>NUCLEOTIDE SEQUENCE [LARGE SCALE GENOMIC DNA]</scope>
    <source>
        <strain evidence="3 4">DSM 19938</strain>
    </source>
</reference>
<dbReference type="InterPro" id="IPR014782">
    <property type="entry name" value="Peptidase_M1_dom"/>
</dbReference>